<dbReference type="OrthoDB" id="4570343at2"/>
<evidence type="ECO:0000313" key="2">
    <source>
        <dbReference type="EMBL" id="TCC06262.1"/>
    </source>
</evidence>
<evidence type="ECO:0000313" key="3">
    <source>
        <dbReference type="Proteomes" id="UP000292346"/>
    </source>
</evidence>
<dbReference type="Proteomes" id="UP000292346">
    <property type="component" value="Unassembled WGS sequence"/>
</dbReference>
<protein>
    <submittedName>
        <fullName evidence="2">DUF4913 domain-containing protein</fullName>
    </submittedName>
</protein>
<organism evidence="2 3">
    <name type="scientific">Kribbella soli</name>
    <dbReference type="NCBI Taxonomy" id="1124743"/>
    <lineage>
        <taxon>Bacteria</taxon>
        <taxon>Bacillati</taxon>
        <taxon>Actinomycetota</taxon>
        <taxon>Actinomycetes</taxon>
        <taxon>Propionibacteriales</taxon>
        <taxon>Kribbellaceae</taxon>
        <taxon>Kribbella</taxon>
    </lineage>
</organism>
<dbReference type="InterPro" id="IPR032584">
    <property type="entry name" value="DUF4913"/>
</dbReference>
<accession>A0A4R0HC11</accession>
<name>A0A4R0HC11_9ACTN</name>
<sequence>MTLSDTEWEDTTGGDHDGLDDDQAEELEAEAAAAGDALDAAAESEPATYFKTLPEFVDQFLIKAYRRNISAQTPWCREWWKHCEAVCVLSALWRAWEALRLEPGTGMSVWWRDHCYLHMNSLMNPAGTFSKCTVAGHHSGGEGLEPLSWATPPAELYDPLTYGG</sequence>
<proteinExistence type="predicted"/>
<dbReference type="EMBL" id="SJJZ01000003">
    <property type="protein sequence ID" value="TCC06262.1"/>
    <property type="molecule type" value="Genomic_DNA"/>
</dbReference>
<feature type="region of interest" description="Disordered" evidence="1">
    <location>
        <begin position="1"/>
        <end position="23"/>
    </location>
</feature>
<dbReference type="RefSeq" id="WP_131343574.1">
    <property type="nucleotide sequence ID" value="NZ_SJJZ01000003.1"/>
</dbReference>
<dbReference type="AlphaFoldDB" id="A0A4R0HC11"/>
<comment type="caution">
    <text evidence="2">The sequence shown here is derived from an EMBL/GenBank/DDBJ whole genome shotgun (WGS) entry which is preliminary data.</text>
</comment>
<keyword evidence="3" id="KW-1185">Reference proteome</keyword>
<dbReference type="Pfam" id="PF16259">
    <property type="entry name" value="DUF4913"/>
    <property type="match status" value="1"/>
</dbReference>
<gene>
    <name evidence="2" type="ORF">E0H45_30475</name>
</gene>
<reference evidence="2 3" key="1">
    <citation type="submission" date="2019-02" db="EMBL/GenBank/DDBJ databases">
        <title>Kribbella capetownensis sp. nov. and Kribbella speibonae sp. nov., isolated from soil.</title>
        <authorList>
            <person name="Curtis S.M."/>
            <person name="Norton I."/>
            <person name="Everest G.J."/>
            <person name="Meyers P.R."/>
        </authorList>
    </citation>
    <scope>NUCLEOTIDE SEQUENCE [LARGE SCALE GENOMIC DNA]</scope>
    <source>
        <strain evidence="2 3">KCTC 29219</strain>
    </source>
</reference>
<evidence type="ECO:0000256" key="1">
    <source>
        <dbReference type="SAM" id="MobiDB-lite"/>
    </source>
</evidence>